<sequence>PKSALGQGSEIGPNDLTHPNTPDGTAEATVVSERAGDSQANAESTRALDPAHAPQDMHLETGHRAEGAANGQIDQQQHTRTDHEERLKGSVDGDAGGAPSDRGVDIPTHGMSTGLPTHGMSTELPTHGMSTGLPTHVPDTVGSAGQAQGLRTRSCRRGRSPTDDRCKQKQTTPLLTDGETACTHPHPQKEPGQGKGRETGPDTDADAGASASAFAGGVPIKGAGAQDQGRQDKHSDGVVFTDSLLMDQTFRAARARNSSLSFHQKFRQKAGISRVYKVRWDGVPLQGGALFGTRE</sequence>
<dbReference type="RefSeq" id="XP_014147853.1">
    <property type="nucleotide sequence ID" value="XM_014292378.1"/>
</dbReference>
<accession>A0A0L0FBS7</accession>
<dbReference type="GeneID" id="25913995"/>
<gene>
    <name evidence="2" type="ORF">SARC_13491</name>
</gene>
<feature type="compositionally biased region" description="Basic and acidic residues" evidence="1">
    <location>
        <begin position="55"/>
        <end position="66"/>
    </location>
</feature>
<dbReference type="Proteomes" id="UP000054560">
    <property type="component" value="Unassembled WGS sequence"/>
</dbReference>
<evidence type="ECO:0000313" key="3">
    <source>
        <dbReference type="Proteomes" id="UP000054560"/>
    </source>
</evidence>
<reference evidence="2 3" key="1">
    <citation type="submission" date="2011-02" db="EMBL/GenBank/DDBJ databases">
        <title>The Genome Sequence of Sphaeroforma arctica JP610.</title>
        <authorList>
            <consortium name="The Broad Institute Genome Sequencing Platform"/>
            <person name="Russ C."/>
            <person name="Cuomo C."/>
            <person name="Young S.K."/>
            <person name="Zeng Q."/>
            <person name="Gargeya S."/>
            <person name="Alvarado L."/>
            <person name="Berlin A."/>
            <person name="Chapman S.B."/>
            <person name="Chen Z."/>
            <person name="Freedman E."/>
            <person name="Gellesch M."/>
            <person name="Goldberg J."/>
            <person name="Griggs A."/>
            <person name="Gujja S."/>
            <person name="Heilman E."/>
            <person name="Heiman D."/>
            <person name="Howarth C."/>
            <person name="Mehta T."/>
            <person name="Neiman D."/>
            <person name="Pearson M."/>
            <person name="Roberts A."/>
            <person name="Saif S."/>
            <person name="Shea T."/>
            <person name="Shenoy N."/>
            <person name="Sisk P."/>
            <person name="Stolte C."/>
            <person name="Sykes S."/>
            <person name="White J."/>
            <person name="Yandava C."/>
            <person name="Burger G."/>
            <person name="Gray M.W."/>
            <person name="Holland P.W.H."/>
            <person name="King N."/>
            <person name="Lang F.B.F."/>
            <person name="Roger A.J."/>
            <person name="Ruiz-Trillo I."/>
            <person name="Haas B."/>
            <person name="Nusbaum C."/>
            <person name="Birren B."/>
        </authorList>
    </citation>
    <scope>NUCLEOTIDE SEQUENCE [LARGE SCALE GENOMIC DNA]</scope>
    <source>
        <strain evidence="2 3">JP610</strain>
    </source>
</reference>
<feature type="compositionally biased region" description="Low complexity" evidence="1">
    <location>
        <begin position="206"/>
        <end position="217"/>
    </location>
</feature>
<feature type="non-terminal residue" evidence="2">
    <location>
        <position position="295"/>
    </location>
</feature>
<dbReference type="AlphaFoldDB" id="A0A0L0FBS7"/>
<keyword evidence="3" id="KW-1185">Reference proteome</keyword>
<feature type="compositionally biased region" description="Polar residues" evidence="1">
    <location>
        <begin position="110"/>
        <end position="133"/>
    </location>
</feature>
<feature type="region of interest" description="Disordered" evidence="1">
    <location>
        <begin position="1"/>
        <end position="234"/>
    </location>
</feature>
<evidence type="ECO:0000313" key="2">
    <source>
        <dbReference type="EMBL" id="KNC73951.1"/>
    </source>
</evidence>
<protein>
    <submittedName>
        <fullName evidence="2">Uncharacterized protein</fullName>
    </submittedName>
</protein>
<organism evidence="2 3">
    <name type="scientific">Sphaeroforma arctica JP610</name>
    <dbReference type="NCBI Taxonomy" id="667725"/>
    <lineage>
        <taxon>Eukaryota</taxon>
        <taxon>Ichthyosporea</taxon>
        <taxon>Ichthyophonida</taxon>
        <taxon>Sphaeroforma</taxon>
    </lineage>
</organism>
<dbReference type="EMBL" id="KQ244951">
    <property type="protein sequence ID" value="KNC73951.1"/>
    <property type="molecule type" value="Genomic_DNA"/>
</dbReference>
<proteinExistence type="predicted"/>
<name>A0A0L0FBS7_9EUKA</name>
<feature type="non-terminal residue" evidence="2">
    <location>
        <position position="1"/>
    </location>
</feature>
<evidence type="ECO:0000256" key="1">
    <source>
        <dbReference type="SAM" id="MobiDB-lite"/>
    </source>
</evidence>
<feature type="compositionally biased region" description="Basic and acidic residues" evidence="1">
    <location>
        <begin position="77"/>
        <end position="91"/>
    </location>
</feature>